<evidence type="ECO:0000313" key="3">
    <source>
        <dbReference type="EMBL" id="KAJ9535806.1"/>
    </source>
</evidence>
<feature type="compositionally biased region" description="Basic and acidic residues" evidence="1">
    <location>
        <begin position="127"/>
        <end position="139"/>
    </location>
</feature>
<feature type="domain" description="Retroviral polymerase SH3-like" evidence="2">
    <location>
        <begin position="63"/>
        <end position="124"/>
    </location>
</feature>
<comment type="caution">
    <text evidence="3">The sequence shown here is derived from an EMBL/GenBank/DDBJ whole genome shotgun (WGS) entry which is preliminary data.</text>
</comment>
<evidence type="ECO:0000259" key="2">
    <source>
        <dbReference type="Pfam" id="PF25597"/>
    </source>
</evidence>
<evidence type="ECO:0000313" key="4">
    <source>
        <dbReference type="Proteomes" id="UP001172457"/>
    </source>
</evidence>
<reference evidence="3" key="1">
    <citation type="submission" date="2023-03" db="EMBL/GenBank/DDBJ databases">
        <title>Chromosome-scale reference genome and RAD-based genetic map of yellow starthistle (Centaurea solstitialis) reveal putative structural variation and QTLs associated with invader traits.</title>
        <authorList>
            <person name="Reatini B."/>
            <person name="Cang F.A."/>
            <person name="Jiang Q."/>
            <person name="Mckibben M.T.W."/>
            <person name="Barker M.S."/>
            <person name="Rieseberg L.H."/>
            <person name="Dlugosch K.M."/>
        </authorList>
    </citation>
    <scope>NUCLEOTIDE SEQUENCE</scope>
    <source>
        <strain evidence="3">CAN-66</strain>
        <tissue evidence="3">Leaf</tissue>
    </source>
</reference>
<dbReference type="InterPro" id="IPR039537">
    <property type="entry name" value="Retrotran_Ty1/copia-like"/>
</dbReference>
<accession>A0AA38W5B8</accession>
<dbReference type="PANTHER" id="PTHR42648">
    <property type="entry name" value="TRANSPOSASE, PUTATIVE-RELATED"/>
    <property type="match status" value="1"/>
</dbReference>
<evidence type="ECO:0000256" key="1">
    <source>
        <dbReference type="SAM" id="MobiDB-lite"/>
    </source>
</evidence>
<sequence length="240" mass="27922">MTRALLIESQVPQVFWPEALATATYLLNRLPTKILKLKTPLETLEEYTKIPPLLTLEPKVFGCTTFAHIPKSHRNKLDPCADKCVFVGYGVNQKGYRCYNPETRHMFTTMNCDFLETKYYYSSQHSGQREEEYDTRVASEESCTNHSSNNESPEIQSNPNISVTGEVPPNLMSEVSDLHPSDFVEHIELTDDVNATCEEKTEKTVEEVLQEHEQPYKKQYWEDMCYHQEQTEEFHRNDTR</sequence>
<feature type="compositionally biased region" description="Polar residues" evidence="1">
    <location>
        <begin position="141"/>
        <end position="162"/>
    </location>
</feature>
<dbReference type="Proteomes" id="UP001172457">
    <property type="component" value="Unassembled WGS sequence"/>
</dbReference>
<proteinExistence type="predicted"/>
<protein>
    <recommendedName>
        <fullName evidence="2">Retroviral polymerase SH3-like domain-containing protein</fullName>
    </recommendedName>
</protein>
<gene>
    <name evidence="3" type="ORF">OSB04_un001038</name>
</gene>
<dbReference type="Pfam" id="PF25597">
    <property type="entry name" value="SH3_retrovirus"/>
    <property type="match status" value="1"/>
</dbReference>
<dbReference type="EMBL" id="JARYMX010000120">
    <property type="protein sequence ID" value="KAJ9535806.1"/>
    <property type="molecule type" value="Genomic_DNA"/>
</dbReference>
<name>A0AA38W5B8_9ASTR</name>
<feature type="region of interest" description="Disordered" evidence="1">
    <location>
        <begin position="125"/>
        <end position="162"/>
    </location>
</feature>
<organism evidence="3 4">
    <name type="scientific">Centaurea solstitialis</name>
    <name type="common">yellow star-thistle</name>
    <dbReference type="NCBI Taxonomy" id="347529"/>
    <lineage>
        <taxon>Eukaryota</taxon>
        <taxon>Viridiplantae</taxon>
        <taxon>Streptophyta</taxon>
        <taxon>Embryophyta</taxon>
        <taxon>Tracheophyta</taxon>
        <taxon>Spermatophyta</taxon>
        <taxon>Magnoliopsida</taxon>
        <taxon>eudicotyledons</taxon>
        <taxon>Gunneridae</taxon>
        <taxon>Pentapetalae</taxon>
        <taxon>asterids</taxon>
        <taxon>campanulids</taxon>
        <taxon>Asterales</taxon>
        <taxon>Asteraceae</taxon>
        <taxon>Carduoideae</taxon>
        <taxon>Cardueae</taxon>
        <taxon>Centaureinae</taxon>
        <taxon>Centaurea</taxon>
    </lineage>
</organism>
<dbReference type="PANTHER" id="PTHR42648:SF22">
    <property type="entry name" value="REVERSE TRANSCRIPTASE TY1_COPIA-TYPE DOMAIN-CONTAINING PROTEIN"/>
    <property type="match status" value="1"/>
</dbReference>
<dbReference type="InterPro" id="IPR057670">
    <property type="entry name" value="SH3_retrovirus"/>
</dbReference>
<dbReference type="AlphaFoldDB" id="A0AA38W5B8"/>
<keyword evidence="4" id="KW-1185">Reference proteome</keyword>